<dbReference type="Pfam" id="PF02353">
    <property type="entry name" value="CMAS"/>
    <property type="match status" value="1"/>
</dbReference>
<comment type="similarity">
    <text evidence="1">Belongs to the CFA/CMAS family.</text>
</comment>
<dbReference type="EMBL" id="VULX01000006">
    <property type="protein sequence ID" value="MSR91022.1"/>
    <property type="molecule type" value="Genomic_DNA"/>
</dbReference>
<dbReference type="PIRSF" id="PIRSF003085">
    <property type="entry name" value="CMAS"/>
    <property type="match status" value="1"/>
</dbReference>
<dbReference type="PANTHER" id="PTHR43667:SF1">
    <property type="entry name" value="CYCLOPROPANE-FATTY-ACYL-PHOSPHOLIPID SYNTHASE"/>
    <property type="match status" value="1"/>
</dbReference>
<gene>
    <name evidence="8" type="ORF">FYJ33_06275</name>
</gene>
<feature type="active site" evidence="6">
    <location>
        <position position="359"/>
    </location>
</feature>
<feature type="domain" description="DUF7884" evidence="7">
    <location>
        <begin position="8"/>
        <end position="91"/>
    </location>
</feature>
<proteinExistence type="inferred from homology"/>
<evidence type="ECO:0000313" key="9">
    <source>
        <dbReference type="Proteomes" id="UP000460287"/>
    </source>
</evidence>
<dbReference type="InterPro" id="IPR050723">
    <property type="entry name" value="CFA/CMAS"/>
</dbReference>
<dbReference type="SUPFAM" id="SSF53335">
    <property type="entry name" value="S-adenosyl-L-methionine-dependent methyltransferases"/>
    <property type="match status" value="1"/>
</dbReference>
<keyword evidence="3 8" id="KW-0808">Transferase</keyword>
<dbReference type="InterPro" id="IPR029063">
    <property type="entry name" value="SAM-dependent_MTases_sf"/>
</dbReference>
<keyword evidence="2 8" id="KW-0489">Methyltransferase</keyword>
<accession>A0A7X2T0W4</accession>
<evidence type="ECO:0000256" key="2">
    <source>
        <dbReference type="ARBA" id="ARBA00022603"/>
    </source>
</evidence>
<dbReference type="GO" id="GO:0008168">
    <property type="term" value="F:methyltransferase activity"/>
    <property type="evidence" value="ECO:0007669"/>
    <property type="project" value="UniProtKB-KW"/>
</dbReference>
<dbReference type="CDD" id="cd02440">
    <property type="entry name" value="AdoMet_MTases"/>
    <property type="match status" value="1"/>
</dbReference>
<dbReference type="GO" id="GO:0032259">
    <property type="term" value="P:methylation"/>
    <property type="evidence" value="ECO:0007669"/>
    <property type="project" value="UniProtKB-KW"/>
</dbReference>
<evidence type="ECO:0000256" key="1">
    <source>
        <dbReference type="ARBA" id="ARBA00010815"/>
    </source>
</evidence>
<evidence type="ECO:0000259" key="7">
    <source>
        <dbReference type="Pfam" id="PF25371"/>
    </source>
</evidence>
<reference evidence="8 9" key="1">
    <citation type="submission" date="2019-08" db="EMBL/GenBank/DDBJ databases">
        <title>In-depth cultivation of the pig gut microbiome towards novel bacterial diversity and tailored functional studies.</title>
        <authorList>
            <person name="Wylensek D."/>
            <person name="Hitch T.C.A."/>
            <person name="Clavel T."/>
        </authorList>
    </citation>
    <scope>NUCLEOTIDE SEQUENCE [LARGE SCALE GENOMIC DNA]</scope>
    <source>
        <strain evidence="8 9">WCA-383-APC-5B</strain>
    </source>
</reference>
<evidence type="ECO:0000256" key="3">
    <source>
        <dbReference type="ARBA" id="ARBA00022679"/>
    </source>
</evidence>
<dbReference type="Pfam" id="PF25371">
    <property type="entry name" value="DUF7884"/>
    <property type="match status" value="1"/>
</dbReference>
<organism evidence="8 9">
    <name type="scientific">Inconstantimicrobium porci</name>
    <dbReference type="NCBI Taxonomy" id="2652291"/>
    <lineage>
        <taxon>Bacteria</taxon>
        <taxon>Bacillati</taxon>
        <taxon>Bacillota</taxon>
        <taxon>Clostridia</taxon>
        <taxon>Eubacteriales</taxon>
        <taxon>Clostridiaceae</taxon>
        <taxon>Inconstantimicrobium</taxon>
    </lineage>
</organism>
<name>A0A7X2T0W4_9CLOT</name>
<dbReference type="GO" id="GO:0008610">
    <property type="term" value="P:lipid biosynthetic process"/>
    <property type="evidence" value="ECO:0007669"/>
    <property type="project" value="InterPro"/>
</dbReference>
<keyword evidence="5" id="KW-0443">Lipid metabolism</keyword>
<evidence type="ECO:0000256" key="4">
    <source>
        <dbReference type="ARBA" id="ARBA00022691"/>
    </source>
</evidence>
<dbReference type="InterPro" id="IPR057206">
    <property type="entry name" value="DUF7884"/>
</dbReference>
<dbReference type="AlphaFoldDB" id="A0A7X2T0W4"/>
<protein>
    <submittedName>
        <fullName evidence="8">Class I SAM-dependent methyltransferase</fullName>
    </submittedName>
</protein>
<dbReference type="Gene3D" id="3.40.50.150">
    <property type="entry name" value="Vaccinia Virus protein VP39"/>
    <property type="match status" value="1"/>
</dbReference>
<dbReference type="PANTHER" id="PTHR43667">
    <property type="entry name" value="CYCLOPROPANE-FATTY-ACYL-PHOSPHOLIPID SYNTHASE"/>
    <property type="match status" value="1"/>
</dbReference>
<sequence>MNENKAIIEKLLCSILSDAFEIRFWDNTVKKYGDGKVKFTIIFNESISIAHILENPSVTLGEAYMDKKIDIEGSIEDLIMSVYKNKSKFHHFKGMHLDVIRNAVDNLKSSSSSNIEHHYDIGNDFYKLWLDRNMIYSCAYFRDQSDSLDLAQENKLEYILKKLNLCEGQSLLDIGCGWGQLIIKAAKKYKVKALGVTLSREQYEKVQYKIIEEGLEDRVSVKLCDYRELKDISFDRIVSVGMVEHVGKHHLKEYFSRIDDLLNDKGLSLLHCITAKDHGCSNSWIEKYIFPGGYIPAIKDIVKYIAEEGFEIFDVENLRYHYAKTLEIWLKNFDENIEVIRQTKDERFIRMWRMYLGACAASFKCSNITIHQFVFTKGINNELPWTRDYLY</sequence>
<keyword evidence="4" id="KW-0949">S-adenosyl-L-methionine</keyword>
<keyword evidence="9" id="KW-1185">Reference proteome</keyword>
<evidence type="ECO:0000313" key="8">
    <source>
        <dbReference type="EMBL" id="MSR91022.1"/>
    </source>
</evidence>
<comment type="caution">
    <text evidence="8">The sequence shown here is derived from an EMBL/GenBank/DDBJ whole genome shotgun (WGS) entry which is preliminary data.</text>
</comment>
<evidence type="ECO:0000256" key="5">
    <source>
        <dbReference type="ARBA" id="ARBA00023098"/>
    </source>
</evidence>
<dbReference type="RefSeq" id="WP_154530903.1">
    <property type="nucleotide sequence ID" value="NZ_VULX01000006.1"/>
</dbReference>
<dbReference type="InterPro" id="IPR003333">
    <property type="entry name" value="CMAS"/>
</dbReference>
<dbReference type="Proteomes" id="UP000460287">
    <property type="component" value="Unassembled WGS sequence"/>
</dbReference>
<evidence type="ECO:0000256" key="6">
    <source>
        <dbReference type="PIRSR" id="PIRSR003085-1"/>
    </source>
</evidence>